<evidence type="ECO:0000313" key="1">
    <source>
        <dbReference type="Proteomes" id="UP000095283"/>
    </source>
</evidence>
<evidence type="ECO:0000313" key="2">
    <source>
        <dbReference type="WBParaSite" id="Hba_15846"/>
    </source>
</evidence>
<dbReference type="Proteomes" id="UP000095283">
    <property type="component" value="Unplaced"/>
</dbReference>
<name>A0A1I7XDW4_HETBA</name>
<accession>A0A1I7XDW4</accession>
<keyword evidence="1" id="KW-1185">Reference proteome</keyword>
<protein>
    <submittedName>
        <fullName evidence="2">Uncharacterized protein</fullName>
    </submittedName>
</protein>
<dbReference type="AlphaFoldDB" id="A0A1I7XDW4"/>
<reference evidence="2" key="1">
    <citation type="submission" date="2016-11" db="UniProtKB">
        <authorList>
            <consortium name="WormBaseParasite"/>
        </authorList>
    </citation>
    <scope>IDENTIFICATION</scope>
</reference>
<dbReference type="WBParaSite" id="Hba_15846">
    <property type="protein sequence ID" value="Hba_15846"/>
    <property type="gene ID" value="Hba_15846"/>
</dbReference>
<proteinExistence type="predicted"/>
<sequence length="51" mass="6131">METSSAIRHKPRLSEESIIINIKPAKANKCVHIFMYNYFNRDWLVINEFYV</sequence>
<organism evidence="1 2">
    <name type="scientific">Heterorhabditis bacteriophora</name>
    <name type="common">Entomopathogenic nematode worm</name>
    <dbReference type="NCBI Taxonomy" id="37862"/>
    <lineage>
        <taxon>Eukaryota</taxon>
        <taxon>Metazoa</taxon>
        <taxon>Ecdysozoa</taxon>
        <taxon>Nematoda</taxon>
        <taxon>Chromadorea</taxon>
        <taxon>Rhabditida</taxon>
        <taxon>Rhabditina</taxon>
        <taxon>Rhabditomorpha</taxon>
        <taxon>Strongyloidea</taxon>
        <taxon>Heterorhabditidae</taxon>
        <taxon>Heterorhabditis</taxon>
    </lineage>
</organism>